<dbReference type="GeneID" id="78572038"/>
<dbReference type="Proteomes" id="UP000254235">
    <property type="component" value="Unassembled WGS sequence"/>
</dbReference>
<organism evidence="1 2">
    <name type="scientific">Prevotella pallens</name>
    <dbReference type="NCBI Taxonomy" id="60133"/>
    <lineage>
        <taxon>Bacteria</taxon>
        <taxon>Pseudomonadati</taxon>
        <taxon>Bacteroidota</taxon>
        <taxon>Bacteroidia</taxon>
        <taxon>Bacteroidales</taxon>
        <taxon>Prevotellaceae</taxon>
        <taxon>Prevotella</taxon>
    </lineage>
</organism>
<accession>A0A379GAK4</accession>
<dbReference type="OrthoDB" id="1082827at2"/>
<protein>
    <submittedName>
        <fullName evidence="1">Uncharacterized protein</fullName>
    </submittedName>
</protein>
<dbReference type="RefSeq" id="WP_115084260.1">
    <property type="nucleotide sequence ID" value="NZ_UGTP01000004.1"/>
</dbReference>
<gene>
    <name evidence="1" type="ORF">NCTC13043_02435</name>
</gene>
<sequence>MGYLNGLNLKVSEGKYAGYSIKFDLEFRRGGTIEESEQKAQKEKIGGYSVGNRFSKGNSNIYSQFATKEIDNGDGTTTTSTVGGITVGNNDIMMNTTQDTKMNRVHEIFHTFGFTHPKGIGGKEGIMQYPPQKPNQNDADQLINNDFRIKVIGANVIG</sequence>
<reference evidence="1 2" key="1">
    <citation type="submission" date="2018-06" db="EMBL/GenBank/DDBJ databases">
        <authorList>
            <consortium name="Pathogen Informatics"/>
            <person name="Doyle S."/>
        </authorList>
    </citation>
    <scope>NUCLEOTIDE SEQUENCE [LARGE SCALE GENOMIC DNA]</scope>
    <source>
        <strain evidence="1 2">NCTC13043</strain>
    </source>
</reference>
<dbReference type="AlphaFoldDB" id="A0A379GAK4"/>
<name>A0A379GAK4_9BACT</name>
<evidence type="ECO:0000313" key="1">
    <source>
        <dbReference type="EMBL" id="SUC37936.1"/>
    </source>
</evidence>
<dbReference type="EMBL" id="UGTP01000004">
    <property type="protein sequence ID" value="SUC37936.1"/>
    <property type="molecule type" value="Genomic_DNA"/>
</dbReference>
<proteinExistence type="predicted"/>
<evidence type="ECO:0000313" key="2">
    <source>
        <dbReference type="Proteomes" id="UP000254235"/>
    </source>
</evidence>